<name>A0A3D9HHX9_9PROT</name>
<dbReference type="RefSeq" id="WP_115937287.1">
    <property type="nucleotide sequence ID" value="NZ_QRDW01000006.1"/>
</dbReference>
<organism evidence="1 2">
    <name type="scientific">Aestuariispira insulae</name>
    <dbReference type="NCBI Taxonomy" id="1461337"/>
    <lineage>
        <taxon>Bacteria</taxon>
        <taxon>Pseudomonadati</taxon>
        <taxon>Pseudomonadota</taxon>
        <taxon>Alphaproteobacteria</taxon>
        <taxon>Rhodospirillales</taxon>
        <taxon>Kiloniellaceae</taxon>
        <taxon>Aestuariispira</taxon>
    </lineage>
</organism>
<proteinExistence type="predicted"/>
<comment type="caution">
    <text evidence="1">The sequence shown here is derived from an EMBL/GenBank/DDBJ whole genome shotgun (WGS) entry which is preliminary data.</text>
</comment>
<sequence length="64" mass="7205">MFTNEVLKSAADLLHRHGEDAYLVAAEHYDRLLEDGDDGELEIWTQVLWAIEAFCSDCVAGTIH</sequence>
<evidence type="ECO:0000313" key="1">
    <source>
        <dbReference type="EMBL" id="RED49078.1"/>
    </source>
</evidence>
<evidence type="ECO:0000313" key="2">
    <source>
        <dbReference type="Proteomes" id="UP000256845"/>
    </source>
</evidence>
<accession>A0A3D9HHX9</accession>
<reference evidence="1 2" key="1">
    <citation type="submission" date="2018-07" db="EMBL/GenBank/DDBJ databases">
        <title>Genomic Encyclopedia of Type Strains, Phase III (KMG-III): the genomes of soil and plant-associated and newly described type strains.</title>
        <authorList>
            <person name="Whitman W."/>
        </authorList>
    </citation>
    <scope>NUCLEOTIDE SEQUENCE [LARGE SCALE GENOMIC DNA]</scope>
    <source>
        <strain evidence="1 2">CECT 8488</strain>
    </source>
</reference>
<gene>
    <name evidence="1" type="ORF">DFP90_10655</name>
</gene>
<dbReference type="OrthoDB" id="7451367at2"/>
<dbReference type="Proteomes" id="UP000256845">
    <property type="component" value="Unassembled WGS sequence"/>
</dbReference>
<dbReference type="EMBL" id="QRDW01000006">
    <property type="protein sequence ID" value="RED49078.1"/>
    <property type="molecule type" value="Genomic_DNA"/>
</dbReference>
<protein>
    <submittedName>
        <fullName evidence="1">Uncharacterized protein</fullName>
    </submittedName>
</protein>
<keyword evidence="2" id="KW-1185">Reference proteome</keyword>
<dbReference type="AlphaFoldDB" id="A0A3D9HHX9"/>